<name>A0A1R1YCE7_9FUNG</name>
<dbReference type="AlphaFoldDB" id="A0A1R1YCE7"/>
<reference evidence="2" key="1">
    <citation type="submission" date="2017-01" db="EMBL/GenBank/DDBJ databases">
        <authorList>
            <person name="Wang Y."/>
            <person name="White M."/>
            <person name="Kvist S."/>
            <person name="Moncalvo J.-M."/>
        </authorList>
    </citation>
    <scope>NUCLEOTIDE SEQUENCE [LARGE SCALE GENOMIC DNA]</scope>
    <source>
        <strain evidence="2">ID-206-W2</strain>
    </source>
</reference>
<evidence type="ECO:0000313" key="1">
    <source>
        <dbReference type="EMBL" id="OMJ24485.1"/>
    </source>
</evidence>
<comment type="caution">
    <text evidence="1">The sequence shown here is derived from an EMBL/GenBank/DDBJ whole genome shotgun (WGS) entry which is preliminary data.</text>
</comment>
<organism evidence="1 2">
    <name type="scientific">Smittium culicis</name>
    <dbReference type="NCBI Taxonomy" id="133412"/>
    <lineage>
        <taxon>Eukaryota</taxon>
        <taxon>Fungi</taxon>
        <taxon>Fungi incertae sedis</taxon>
        <taxon>Zoopagomycota</taxon>
        <taxon>Kickxellomycotina</taxon>
        <taxon>Harpellomycetes</taxon>
        <taxon>Harpellales</taxon>
        <taxon>Legeriomycetaceae</taxon>
        <taxon>Smittium</taxon>
    </lineage>
</organism>
<accession>A0A1R1YCE7</accession>
<evidence type="ECO:0000313" key="2">
    <source>
        <dbReference type="Proteomes" id="UP000187429"/>
    </source>
</evidence>
<sequence length="84" mass="9831">MDFNNSEFISSYCCPTWNRISQIVHKALRERVYMMLELPDKKSVLCLTDLIVPLISQSLLPQAKNIVQDPKIQCNYTRKTRNEV</sequence>
<dbReference type="Proteomes" id="UP000187429">
    <property type="component" value="Unassembled WGS sequence"/>
</dbReference>
<gene>
    <name evidence="1" type="ORF">AYI69_g4615</name>
</gene>
<keyword evidence="2" id="KW-1185">Reference proteome</keyword>
<dbReference type="EMBL" id="LSSM01001818">
    <property type="protein sequence ID" value="OMJ24485.1"/>
    <property type="molecule type" value="Genomic_DNA"/>
</dbReference>
<proteinExistence type="predicted"/>
<protein>
    <submittedName>
        <fullName evidence="1">Uncharacterized protein</fullName>
    </submittedName>
</protein>